<dbReference type="SMART" id="SM00422">
    <property type="entry name" value="HTH_MERR"/>
    <property type="match status" value="1"/>
</dbReference>
<dbReference type="PANTHER" id="PTHR30204">
    <property type="entry name" value="REDOX-CYCLING DRUG-SENSING TRANSCRIPTIONAL ACTIVATOR SOXR"/>
    <property type="match status" value="1"/>
</dbReference>
<keyword evidence="5" id="KW-1185">Reference proteome</keyword>
<dbReference type="GO" id="GO:0003677">
    <property type="term" value="F:DNA binding"/>
    <property type="evidence" value="ECO:0007669"/>
    <property type="project" value="UniProtKB-KW"/>
</dbReference>
<protein>
    <submittedName>
        <fullName evidence="4">MerR family transcriptional regulator</fullName>
    </submittedName>
</protein>
<dbReference type="AlphaFoldDB" id="A0A496PN18"/>
<dbReference type="Gene3D" id="1.10.1660.10">
    <property type="match status" value="1"/>
</dbReference>
<keyword evidence="1" id="KW-0238">DNA-binding</keyword>
<comment type="caution">
    <text evidence="4">The sequence shown here is derived from an EMBL/GenBank/DDBJ whole genome shotgun (WGS) entry which is preliminary data.</text>
</comment>
<dbReference type="SUPFAM" id="SSF46955">
    <property type="entry name" value="Putative DNA-binding domain"/>
    <property type="match status" value="1"/>
</dbReference>
<dbReference type="RefSeq" id="WP_121484189.1">
    <property type="nucleotide sequence ID" value="NZ_QQXL01000001.1"/>
</dbReference>
<dbReference type="InterPro" id="IPR047057">
    <property type="entry name" value="MerR_fam"/>
</dbReference>
<dbReference type="PANTHER" id="PTHR30204:SF58">
    <property type="entry name" value="HTH-TYPE TRANSCRIPTIONAL REGULATOR YFMP"/>
    <property type="match status" value="1"/>
</dbReference>
<dbReference type="GO" id="GO:0003700">
    <property type="term" value="F:DNA-binding transcription factor activity"/>
    <property type="evidence" value="ECO:0007669"/>
    <property type="project" value="InterPro"/>
</dbReference>
<dbReference type="InterPro" id="IPR000551">
    <property type="entry name" value="MerR-type_HTH_dom"/>
</dbReference>
<dbReference type="Pfam" id="PF13411">
    <property type="entry name" value="MerR_1"/>
    <property type="match status" value="1"/>
</dbReference>
<reference evidence="4 5" key="1">
    <citation type="submission" date="2018-07" db="EMBL/GenBank/DDBJ databases">
        <title>Arthrobacter sp. nov., isolated from raw cow's milk with high bacterial count.</title>
        <authorList>
            <person name="Hahne J."/>
            <person name="Isele D."/>
            <person name="Lipski A."/>
        </authorList>
    </citation>
    <scope>NUCLEOTIDE SEQUENCE [LARGE SCALE GENOMIC DNA]</scope>
    <source>
        <strain evidence="4 5">JZ R-183</strain>
    </source>
</reference>
<dbReference type="InterPro" id="IPR009061">
    <property type="entry name" value="DNA-bd_dom_put_sf"/>
</dbReference>
<organism evidence="4 5">
    <name type="scientific">Galactobacter caseinivorans</name>
    <dbReference type="NCBI Taxonomy" id="2676123"/>
    <lineage>
        <taxon>Bacteria</taxon>
        <taxon>Bacillati</taxon>
        <taxon>Actinomycetota</taxon>
        <taxon>Actinomycetes</taxon>
        <taxon>Micrococcales</taxon>
        <taxon>Micrococcaceae</taxon>
        <taxon>Galactobacter</taxon>
    </lineage>
</organism>
<evidence type="ECO:0000259" key="3">
    <source>
        <dbReference type="PROSITE" id="PS50937"/>
    </source>
</evidence>
<accession>A0A496PN18</accession>
<gene>
    <name evidence="4" type="ORF">DWQ67_00055</name>
</gene>
<dbReference type="PROSITE" id="PS50937">
    <property type="entry name" value="HTH_MERR_2"/>
    <property type="match status" value="1"/>
</dbReference>
<dbReference type="EMBL" id="QQXL01000001">
    <property type="protein sequence ID" value="RKW71928.1"/>
    <property type="molecule type" value="Genomic_DNA"/>
</dbReference>
<name>A0A496PN18_9MICC</name>
<evidence type="ECO:0000256" key="2">
    <source>
        <dbReference type="SAM" id="Coils"/>
    </source>
</evidence>
<evidence type="ECO:0000313" key="4">
    <source>
        <dbReference type="EMBL" id="RKW71928.1"/>
    </source>
</evidence>
<feature type="coiled-coil region" evidence="2">
    <location>
        <begin position="72"/>
        <end position="99"/>
    </location>
</feature>
<dbReference type="Proteomes" id="UP000273119">
    <property type="component" value="Unassembled WGS sequence"/>
</dbReference>
<keyword evidence="2" id="KW-0175">Coiled coil</keyword>
<evidence type="ECO:0000313" key="5">
    <source>
        <dbReference type="Proteomes" id="UP000273119"/>
    </source>
</evidence>
<sequence>MEQNEPVFVISVAAQLANMHPQTLRQYDRMGLVVPQRRNGKHRRYSSVDVERLRRIQELSTVGVSLEGVRRMIELEREAAALRDQVMQLQRQVTLWRSQAQAMGPGGVRVFSAGSTGEVSIKKNGREARARQTRSWGMFELTR</sequence>
<dbReference type="NCBIfam" id="NF047375">
    <property type="entry name" value="HeatShock_HspR"/>
    <property type="match status" value="1"/>
</dbReference>
<evidence type="ECO:0000256" key="1">
    <source>
        <dbReference type="ARBA" id="ARBA00023125"/>
    </source>
</evidence>
<feature type="domain" description="HTH merR-type" evidence="3">
    <location>
        <begin position="7"/>
        <end position="75"/>
    </location>
</feature>
<proteinExistence type="predicted"/>